<evidence type="ECO:0000259" key="4">
    <source>
        <dbReference type="Pfam" id="PF25911"/>
    </source>
</evidence>
<feature type="compositionally biased region" description="Basic and acidic residues" evidence="1">
    <location>
        <begin position="89"/>
        <end position="109"/>
    </location>
</feature>
<dbReference type="Pfam" id="PF25910">
    <property type="entry name" value="AHC1_N"/>
    <property type="match status" value="1"/>
</dbReference>
<feature type="region of interest" description="Disordered" evidence="1">
    <location>
        <begin position="396"/>
        <end position="430"/>
    </location>
</feature>
<dbReference type="Pfam" id="PF25909">
    <property type="entry name" value="zf-C2H2_AHC1"/>
    <property type="match status" value="1"/>
</dbReference>
<gene>
    <name evidence="5" type="ORF">HG535_0D05680</name>
</gene>
<feature type="domain" description="AHC1-like C2H2 zinc-finger" evidence="2">
    <location>
        <begin position="300"/>
        <end position="395"/>
    </location>
</feature>
<dbReference type="Proteomes" id="UP000509704">
    <property type="component" value="Chromosome 4"/>
</dbReference>
<feature type="compositionally biased region" description="Polar residues" evidence="1">
    <location>
        <begin position="207"/>
        <end position="218"/>
    </location>
</feature>
<feature type="region of interest" description="Disordered" evidence="1">
    <location>
        <begin position="496"/>
        <end position="595"/>
    </location>
</feature>
<feature type="compositionally biased region" description="Basic and acidic residues" evidence="1">
    <location>
        <begin position="529"/>
        <end position="563"/>
    </location>
</feature>
<dbReference type="Pfam" id="PF25911">
    <property type="entry name" value="AHC1_C"/>
    <property type="match status" value="1"/>
</dbReference>
<dbReference type="InterPro" id="IPR058708">
    <property type="entry name" value="AHC1_C"/>
</dbReference>
<evidence type="ECO:0000259" key="3">
    <source>
        <dbReference type="Pfam" id="PF25910"/>
    </source>
</evidence>
<evidence type="ECO:0000259" key="2">
    <source>
        <dbReference type="Pfam" id="PF25909"/>
    </source>
</evidence>
<evidence type="ECO:0000313" key="5">
    <source>
        <dbReference type="EMBL" id="QLG72859.1"/>
    </source>
</evidence>
<dbReference type="InterPro" id="IPR058706">
    <property type="entry name" value="zf-C2H2_AHC1-like"/>
</dbReference>
<feature type="region of interest" description="Disordered" evidence="1">
    <location>
        <begin position="60"/>
        <end position="109"/>
    </location>
</feature>
<reference evidence="5 6" key="1">
    <citation type="submission" date="2020-07" db="EMBL/GenBank/DDBJ databases">
        <title>The yeast mating-type switching endonuclease HO is a domesticated member of an unorthodox homing genetic element family.</title>
        <authorList>
            <person name="Coughlan A.Y."/>
            <person name="Lombardi L."/>
            <person name="Braun-Galleani S."/>
            <person name="Martos A.R."/>
            <person name="Galeote V."/>
            <person name="Bigey F."/>
            <person name="Dequin S."/>
            <person name="Byrne K.P."/>
            <person name="Wolfe K.H."/>
        </authorList>
    </citation>
    <scope>NUCLEOTIDE SEQUENCE [LARGE SCALE GENOMIC DNA]</scope>
    <source>
        <strain evidence="5 6">NRRL Y-6702</strain>
    </source>
</reference>
<name>A0A7H9B4F9_ZYGMR</name>
<feature type="domain" description="AHC1 N-terminal" evidence="3">
    <location>
        <begin position="101"/>
        <end position="181"/>
    </location>
</feature>
<dbReference type="InterPro" id="IPR058707">
    <property type="entry name" value="AHC1_N"/>
</dbReference>
<organism evidence="5 6">
    <name type="scientific">Zygotorulaspora mrakii</name>
    <name type="common">Zygosaccharomyces mrakii</name>
    <dbReference type="NCBI Taxonomy" id="42260"/>
    <lineage>
        <taxon>Eukaryota</taxon>
        <taxon>Fungi</taxon>
        <taxon>Dikarya</taxon>
        <taxon>Ascomycota</taxon>
        <taxon>Saccharomycotina</taxon>
        <taxon>Saccharomycetes</taxon>
        <taxon>Saccharomycetales</taxon>
        <taxon>Saccharomycetaceae</taxon>
        <taxon>Zygotorulaspora</taxon>
    </lineage>
</organism>
<feature type="domain" description="AHC1 C-terminal" evidence="4">
    <location>
        <begin position="429"/>
        <end position="453"/>
    </location>
</feature>
<evidence type="ECO:0000313" key="6">
    <source>
        <dbReference type="Proteomes" id="UP000509704"/>
    </source>
</evidence>
<evidence type="ECO:0000256" key="1">
    <source>
        <dbReference type="SAM" id="MobiDB-lite"/>
    </source>
</evidence>
<dbReference type="OrthoDB" id="5355528at2759"/>
<dbReference type="AlphaFoldDB" id="A0A7H9B4F9"/>
<dbReference type="KEGG" id="zmk:HG535_0D05680"/>
<protein>
    <recommendedName>
        <fullName evidence="7">Protein AHC1</fullName>
    </recommendedName>
</protein>
<accession>A0A7H9B4F9</accession>
<dbReference type="RefSeq" id="XP_037144586.1">
    <property type="nucleotide sequence ID" value="XM_037288691.1"/>
</dbReference>
<feature type="compositionally biased region" description="Basic residues" evidence="1">
    <location>
        <begin position="577"/>
        <end position="587"/>
    </location>
</feature>
<evidence type="ECO:0008006" key="7">
    <source>
        <dbReference type="Google" id="ProtNLM"/>
    </source>
</evidence>
<feature type="compositionally biased region" description="Polar residues" evidence="1">
    <location>
        <begin position="496"/>
        <end position="505"/>
    </location>
</feature>
<proteinExistence type="predicted"/>
<dbReference type="GeneID" id="59236582"/>
<feature type="region of interest" description="Disordered" evidence="1">
    <location>
        <begin position="205"/>
        <end position="231"/>
    </location>
</feature>
<sequence length="595" mass="66084">MDDQDGSFTLHSSLGVLGSQSTGNTVPSQVLFMDTHDMPSRTNTHPPASAYYQVATPKSPHELALDGDDEVHGGDSSNETIGPIGHSGHPTEGHHMMMGKSSRESEEMERLKYETAKNEILDKLHLHTLIGHKEMQRVQLEIRRADAQMHLLKKLHEDKDLLGKIEKCHERKNEMTRQELSEINATRNSTSGHLADASLIGLPPGTSPNDVSSASSGVPTHHYHTRSKSQGNVNEVAHLRPANSAIIDLRLTGSKSISNSAFKGGNKEPEYEILPFRPNQMNLHHRRNYSSTSLTSNSGVVGKTESNEAIFRRYDGILIVITCANCNRSGFTSAQGIVNHARLKHGKTYSSQPLAVLHNQKVLDDDKQDPQVLEKFRGIGKDPKTDYLPCEIAIPSGRRSSHREVSPKNTLNRKSESQGRHQSPHSSVHLEKMYNKDDFKDLVAMVNEAQNDLDVVLKHSESESRLCESEEGDNSLRDQCDESDYIATSSKNIAENSSASFSSIKNDPANAPSTKRSEKEGPAISSRITPKENGKKRKNETNGEERDLKERLRPAEKKARRDALALSNIPDHEKRSSHYNLRAKSKLKGINSKNQ</sequence>
<dbReference type="EMBL" id="CP058607">
    <property type="protein sequence ID" value="QLG72859.1"/>
    <property type="molecule type" value="Genomic_DNA"/>
</dbReference>
<keyword evidence="6" id="KW-1185">Reference proteome</keyword>